<comment type="caution">
    <text evidence="3">The sequence shown here is derived from an EMBL/GenBank/DDBJ whole genome shotgun (WGS) entry which is preliminary data.</text>
</comment>
<organism evidence="3 4">
    <name type="scientific">Streptomyces vulcanius</name>
    <dbReference type="NCBI Taxonomy" id="1441876"/>
    <lineage>
        <taxon>Bacteria</taxon>
        <taxon>Bacillati</taxon>
        <taxon>Actinomycetota</taxon>
        <taxon>Actinomycetes</taxon>
        <taxon>Kitasatosporales</taxon>
        <taxon>Streptomycetaceae</taxon>
        <taxon>Streptomyces</taxon>
    </lineage>
</organism>
<dbReference type="EMBL" id="JBHSFK010000002">
    <property type="protein sequence ID" value="MFC4498729.1"/>
    <property type="molecule type" value="Genomic_DNA"/>
</dbReference>
<dbReference type="NCBIfam" id="NF038083">
    <property type="entry name" value="CU044_5270_fam"/>
    <property type="match status" value="1"/>
</dbReference>
<protein>
    <submittedName>
        <fullName evidence="3">CU044_5270 family protein</fullName>
    </submittedName>
</protein>
<dbReference type="RefSeq" id="WP_381168270.1">
    <property type="nucleotide sequence ID" value="NZ_JBHSFK010000002.1"/>
</dbReference>
<evidence type="ECO:0000256" key="2">
    <source>
        <dbReference type="SAM" id="Phobius"/>
    </source>
</evidence>
<feature type="region of interest" description="Disordered" evidence="1">
    <location>
        <begin position="87"/>
        <end position="111"/>
    </location>
</feature>
<sequence>MKKIQERAGRPDVMKLLADARPEALDPALLADAPRQRTDLARILAGGTEGQGRLRVVRPFWAGMVRPLGAAVALTAVAATVVVVSSADSQTPSGGAGTRSQASSGDPAVPGGRLELLAAAKKAETSPAEGTYWQTATRSDSVDVVGKEGALFAVNTTSKAEWSVGVRPGTQSLMVTGIDGATAPRTAADKARWQAAGSPASLQAPGGEGAGKGTLEIVIGSQGRPLVMETNSDEKIYSLGPRNVSYDDLRELPSKSDELSAYLKALYAEDSGAETASGQTAWMLRRAADLVTMPVKPAVRAAAYRVMADLPGVRVLARATDPLGREGVAVVAPGTVRTLLGSVEQRLVVDPSTGEMLCEQDILVEPSARAEEAGLKAGTTVNYQATTGMSWGEQQITVPANAQR</sequence>
<gene>
    <name evidence="3" type="ORF">ACFPIH_04180</name>
</gene>
<keyword evidence="4" id="KW-1185">Reference proteome</keyword>
<dbReference type="InterPro" id="IPR047789">
    <property type="entry name" value="CU044_5270-like"/>
</dbReference>
<accession>A0ABV9AI27</accession>
<dbReference type="Proteomes" id="UP001595839">
    <property type="component" value="Unassembled WGS sequence"/>
</dbReference>
<feature type="transmembrane region" description="Helical" evidence="2">
    <location>
        <begin position="68"/>
        <end position="87"/>
    </location>
</feature>
<evidence type="ECO:0000313" key="4">
    <source>
        <dbReference type="Proteomes" id="UP001595839"/>
    </source>
</evidence>
<keyword evidence="2" id="KW-0472">Membrane</keyword>
<proteinExistence type="predicted"/>
<keyword evidence="2" id="KW-0812">Transmembrane</keyword>
<keyword evidence="2" id="KW-1133">Transmembrane helix</keyword>
<name>A0ABV9AI27_9ACTN</name>
<evidence type="ECO:0000256" key="1">
    <source>
        <dbReference type="SAM" id="MobiDB-lite"/>
    </source>
</evidence>
<reference evidence="4" key="1">
    <citation type="journal article" date="2019" name="Int. J. Syst. Evol. Microbiol.">
        <title>The Global Catalogue of Microorganisms (GCM) 10K type strain sequencing project: providing services to taxonomists for standard genome sequencing and annotation.</title>
        <authorList>
            <consortium name="The Broad Institute Genomics Platform"/>
            <consortium name="The Broad Institute Genome Sequencing Center for Infectious Disease"/>
            <person name="Wu L."/>
            <person name="Ma J."/>
        </authorList>
    </citation>
    <scope>NUCLEOTIDE SEQUENCE [LARGE SCALE GENOMIC DNA]</scope>
    <source>
        <strain evidence="4">CGMCC 4.7177</strain>
    </source>
</reference>
<evidence type="ECO:0000313" key="3">
    <source>
        <dbReference type="EMBL" id="MFC4498729.1"/>
    </source>
</evidence>
<feature type="compositionally biased region" description="Polar residues" evidence="1">
    <location>
        <begin position="88"/>
        <end position="104"/>
    </location>
</feature>